<dbReference type="CDD" id="cd00090">
    <property type="entry name" value="HTH_ARSR"/>
    <property type="match status" value="1"/>
</dbReference>
<feature type="domain" description="HTH arsR-type" evidence="2">
    <location>
        <begin position="87"/>
        <end position="174"/>
    </location>
</feature>
<dbReference type="InterPro" id="IPR036390">
    <property type="entry name" value="WH_DNA-bd_sf"/>
</dbReference>
<dbReference type="Gene3D" id="1.10.10.10">
    <property type="entry name" value="Winged helix-like DNA-binding domain superfamily/Winged helix DNA-binding domain"/>
    <property type="match status" value="1"/>
</dbReference>
<dbReference type="SUPFAM" id="SSF46785">
    <property type="entry name" value="Winged helix' DNA-binding domain"/>
    <property type="match status" value="1"/>
</dbReference>
<proteinExistence type="predicted"/>
<keyword evidence="1" id="KW-0472">Membrane</keyword>
<dbReference type="InterPro" id="IPR001845">
    <property type="entry name" value="HTH_ArsR_DNA-bd_dom"/>
</dbReference>
<keyword evidence="1" id="KW-1133">Transmembrane helix</keyword>
<dbReference type="EMBL" id="LAZR01016210">
    <property type="protein sequence ID" value="KKM05483.1"/>
    <property type="molecule type" value="Genomic_DNA"/>
</dbReference>
<keyword evidence="1" id="KW-0812">Transmembrane</keyword>
<accession>A0A0F9K2N7</accession>
<dbReference type="InterPro" id="IPR011991">
    <property type="entry name" value="ArsR-like_HTH"/>
</dbReference>
<dbReference type="PROSITE" id="PS50987">
    <property type="entry name" value="HTH_ARSR_2"/>
    <property type="match status" value="1"/>
</dbReference>
<dbReference type="Pfam" id="PF01022">
    <property type="entry name" value="HTH_5"/>
    <property type="match status" value="1"/>
</dbReference>
<dbReference type="InterPro" id="IPR036388">
    <property type="entry name" value="WH-like_DNA-bd_sf"/>
</dbReference>
<dbReference type="AlphaFoldDB" id="A0A0F9K2N7"/>
<organism evidence="3">
    <name type="scientific">marine sediment metagenome</name>
    <dbReference type="NCBI Taxonomy" id="412755"/>
    <lineage>
        <taxon>unclassified sequences</taxon>
        <taxon>metagenomes</taxon>
        <taxon>ecological metagenomes</taxon>
    </lineage>
</organism>
<sequence length="174" mass="20213">MFFLLNKALLNLNKNLFFLTSHVIIVFFVLYHLQMNFFFFIETLKSSKRYNLFVEQNNKLFKGWQKVMEISDTSILEVNLLNKTDSITIESDDQIELIVKALSSRTRRRILQHIQIAPLDVTNIALNLKMTEANISAQIKKLEKAGLINCDYASGDHGVRKISNIKFNKLVIKF</sequence>
<evidence type="ECO:0000313" key="3">
    <source>
        <dbReference type="EMBL" id="KKM05483.1"/>
    </source>
</evidence>
<reference evidence="3" key="1">
    <citation type="journal article" date="2015" name="Nature">
        <title>Complex archaea that bridge the gap between prokaryotes and eukaryotes.</title>
        <authorList>
            <person name="Spang A."/>
            <person name="Saw J.H."/>
            <person name="Jorgensen S.L."/>
            <person name="Zaremba-Niedzwiedzka K."/>
            <person name="Martijn J."/>
            <person name="Lind A.E."/>
            <person name="van Eijk R."/>
            <person name="Schleper C."/>
            <person name="Guy L."/>
            <person name="Ettema T.J."/>
        </authorList>
    </citation>
    <scope>NUCLEOTIDE SEQUENCE</scope>
</reference>
<evidence type="ECO:0000256" key="1">
    <source>
        <dbReference type="SAM" id="Phobius"/>
    </source>
</evidence>
<protein>
    <recommendedName>
        <fullName evidence="2">HTH arsR-type domain-containing protein</fullName>
    </recommendedName>
</protein>
<name>A0A0F9K2N7_9ZZZZ</name>
<dbReference type="GO" id="GO:0003700">
    <property type="term" value="F:DNA-binding transcription factor activity"/>
    <property type="evidence" value="ECO:0007669"/>
    <property type="project" value="InterPro"/>
</dbReference>
<gene>
    <name evidence="3" type="ORF">LCGC14_1753690</name>
</gene>
<comment type="caution">
    <text evidence="3">The sequence shown here is derived from an EMBL/GenBank/DDBJ whole genome shotgun (WGS) entry which is preliminary data.</text>
</comment>
<evidence type="ECO:0000259" key="2">
    <source>
        <dbReference type="PROSITE" id="PS50987"/>
    </source>
</evidence>
<feature type="transmembrane region" description="Helical" evidence="1">
    <location>
        <begin position="16"/>
        <end position="41"/>
    </location>
</feature>